<dbReference type="Proteomes" id="UP000695007">
    <property type="component" value="Unplaced"/>
</dbReference>
<evidence type="ECO:0000313" key="11">
    <source>
        <dbReference type="RefSeq" id="XP_011496521.1"/>
    </source>
</evidence>
<evidence type="ECO:0000256" key="5">
    <source>
        <dbReference type="ARBA" id="ARBA00022792"/>
    </source>
</evidence>
<proteinExistence type="inferred from homology"/>
<comment type="function">
    <text evidence="9">Mediates the uptake of pyruvate into mitochondria.</text>
</comment>
<keyword evidence="8" id="KW-0472">Membrane</keyword>
<comment type="similarity">
    <text evidence="2 9">Belongs to the mitochondrial pyruvate carrier (MPC) (TC 2.A.105) family.</text>
</comment>
<dbReference type="GeneID" id="105361112"/>
<name>A0AAJ6YEE6_9HYME</name>
<evidence type="ECO:0000256" key="9">
    <source>
        <dbReference type="RuleBase" id="RU363100"/>
    </source>
</evidence>
<evidence type="ECO:0000256" key="3">
    <source>
        <dbReference type="ARBA" id="ARBA00022448"/>
    </source>
</evidence>
<keyword evidence="5 9" id="KW-0999">Mitochondrion inner membrane</keyword>
<evidence type="ECO:0000256" key="1">
    <source>
        <dbReference type="ARBA" id="ARBA00004448"/>
    </source>
</evidence>
<dbReference type="InterPro" id="IPR005336">
    <property type="entry name" value="MPC"/>
</dbReference>
<evidence type="ECO:0000256" key="8">
    <source>
        <dbReference type="ARBA" id="ARBA00023136"/>
    </source>
</evidence>
<evidence type="ECO:0000256" key="7">
    <source>
        <dbReference type="ARBA" id="ARBA00023128"/>
    </source>
</evidence>
<keyword evidence="4" id="KW-0812">Transmembrane</keyword>
<evidence type="ECO:0000256" key="2">
    <source>
        <dbReference type="ARBA" id="ARBA00006416"/>
    </source>
</evidence>
<keyword evidence="6" id="KW-1133">Transmembrane helix</keyword>
<dbReference type="AlphaFoldDB" id="A0AAJ6YEE6"/>
<dbReference type="Pfam" id="PF03650">
    <property type="entry name" value="MPC"/>
    <property type="match status" value="1"/>
</dbReference>
<dbReference type="GO" id="GO:0005743">
    <property type="term" value="C:mitochondrial inner membrane"/>
    <property type="evidence" value="ECO:0007669"/>
    <property type="project" value="UniProtKB-SubCell"/>
</dbReference>
<keyword evidence="3 9" id="KW-0813">Transport</keyword>
<organism evidence="10 11">
    <name type="scientific">Ceratosolen solmsi marchali</name>
    <dbReference type="NCBI Taxonomy" id="326594"/>
    <lineage>
        <taxon>Eukaryota</taxon>
        <taxon>Metazoa</taxon>
        <taxon>Ecdysozoa</taxon>
        <taxon>Arthropoda</taxon>
        <taxon>Hexapoda</taxon>
        <taxon>Insecta</taxon>
        <taxon>Pterygota</taxon>
        <taxon>Neoptera</taxon>
        <taxon>Endopterygota</taxon>
        <taxon>Hymenoptera</taxon>
        <taxon>Apocrita</taxon>
        <taxon>Proctotrupomorpha</taxon>
        <taxon>Chalcidoidea</taxon>
        <taxon>Agaonidae</taxon>
        <taxon>Agaoninae</taxon>
        <taxon>Ceratosolen</taxon>
    </lineage>
</organism>
<sequence length="107" mass="12523">MATRLKQFLRTKENKDYFMSTNFWGPLCNWSIPIAAIYDTQKDPTTISGKMTLALTFYSMAFLRFSVRVQPKNMLLFACHVVNLSAQLTQGYRYLKYQNSLKHLQNI</sequence>
<protein>
    <recommendedName>
        <fullName evidence="9">Mitochondrial pyruvate carrier</fullName>
    </recommendedName>
</protein>
<evidence type="ECO:0000256" key="6">
    <source>
        <dbReference type="ARBA" id="ARBA00022989"/>
    </source>
</evidence>
<evidence type="ECO:0000313" key="10">
    <source>
        <dbReference type="Proteomes" id="UP000695007"/>
    </source>
</evidence>
<comment type="subcellular location">
    <subcellularLocation>
        <location evidence="1 9">Mitochondrion inner membrane</location>
        <topology evidence="1 9">Multi-pass membrane protein</topology>
    </subcellularLocation>
</comment>
<gene>
    <name evidence="11" type="primary">LOC105361112</name>
</gene>
<dbReference type="GO" id="GO:0006850">
    <property type="term" value="P:pyruvate import into mitochondria"/>
    <property type="evidence" value="ECO:0007669"/>
    <property type="project" value="InterPro"/>
</dbReference>
<dbReference type="PANTHER" id="PTHR14154">
    <property type="entry name" value="UPF0041 BRAIN PROTEIN 44-RELATED"/>
    <property type="match status" value="1"/>
</dbReference>
<accession>A0AAJ6YEE6</accession>
<keyword evidence="10" id="KW-1185">Reference proteome</keyword>
<reference evidence="11" key="1">
    <citation type="submission" date="2025-08" db="UniProtKB">
        <authorList>
            <consortium name="RefSeq"/>
        </authorList>
    </citation>
    <scope>IDENTIFICATION</scope>
</reference>
<evidence type="ECO:0000256" key="4">
    <source>
        <dbReference type="ARBA" id="ARBA00022692"/>
    </source>
</evidence>
<dbReference type="KEGG" id="csol:105361112"/>
<keyword evidence="7 9" id="KW-0496">Mitochondrion</keyword>
<dbReference type="RefSeq" id="XP_011496521.1">
    <property type="nucleotide sequence ID" value="XM_011498219.1"/>
</dbReference>